<dbReference type="KEGG" id="csci:HDCHBGLK_00768"/>
<evidence type="ECO:0000313" key="2">
    <source>
        <dbReference type="Proteomes" id="UP000289664"/>
    </source>
</evidence>
<reference evidence="1 2" key="1">
    <citation type="journal article" date="2019" name="Appl. Environ. Microbiol.">
        <title>Clostridium scindens ATCC 35704: integration of nutritional requirements, the complete genome sequence, and global transcriptional responses to bile acids.</title>
        <authorList>
            <person name="Devendran S."/>
            <person name="Shrestha R."/>
            <person name="Alves J.M.P."/>
            <person name="Wolf P.G."/>
            <person name="Ly L."/>
            <person name="Hernandez A.G."/>
            <person name="Mendez-Garcia C."/>
            <person name="Inboden A."/>
            <person name="Wiley J."/>
            <person name="Paul O."/>
            <person name="Allen A."/>
            <person name="Springer E."/>
            <person name="Wright C.L."/>
            <person name="Fields C.J."/>
            <person name="Daniel S.L."/>
            <person name="Ridlon J.M."/>
        </authorList>
    </citation>
    <scope>NUCLEOTIDE SEQUENCE [LARGE SCALE GENOMIC DNA]</scope>
    <source>
        <strain evidence="1 2">ATCC 35704</strain>
    </source>
</reference>
<evidence type="ECO:0000313" key="1">
    <source>
        <dbReference type="EMBL" id="QBF73394.1"/>
    </source>
</evidence>
<keyword evidence="2" id="KW-1185">Reference proteome</keyword>
<gene>
    <name evidence="1" type="ORF">HDCHBGLK_00768</name>
</gene>
<dbReference type="HOGENOM" id="CLU_2973669_0_0_9"/>
<accession>B0NBY5</accession>
<protein>
    <submittedName>
        <fullName evidence="1">Uncharacterized protein</fullName>
    </submittedName>
</protein>
<dbReference type="AlphaFoldDB" id="B0NBY5"/>
<dbReference type="STRING" id="411468.CLOSCI_00818"/>
<organism evidence="1 2">
    <name type="scientific">Clostridium scindens (strain ATCC 35704 / DSM 5676 / VPI 13733 / 19)</name>
    <dbReference type="NCBI Taxonomy" id="411468"/>
    <lineage>
        <taxon>Bacteria</taxon>
        <taxon>Bacillati</taxon>
        <taxon>Bacillota</taxon>
        <taxon>Clostridia</taxon>
        <taxon>Lachnospirales</taxon>
        <taxon>Lachnospiraceae</taxon>
    </lineage>
</organism>
<dbReference type="Proteomes" id="UP000289664">
    <property type="component" value="Chromosome"/>
</dbReference>
<dbReference type="RefSeq" id="WP_004606367.1">
    <property type="nucleotide sequence ID" value="NZ_CP036170.1"/>
</dbReference>
<name>B0NBY5_CLOS5</name>
<proteinExistence type="predicted"/>
<dbReference type="EMBL" id="CP036170">
    <property type="protein sequence ID" value="QBF73394.1"/>
    <property type="molecule type" value="Genomic_DNA"/>
</dbReference>
<dbReference type="GeneID" id="62697931"/>
<sequence length="58" mass="6161">MTILATVASMIIIMAGCVTLLRDLYNIAEALTSGMDVSDMEAAKDSENVHYKKALAVG</sequence>